<dbReference type="Pfam" id="PF13630">
    <property type="entry name" value="SdpI"/>
    <property type="match status" value="1"/>
</dbReference>
<feature type="transmembrane region" description="Helical" evidence="1">
    <location>
        <begin position="60"/>
        <end position="80"/>
    </location>
</feature>
<keyword evidence="1" id="KW-1133">Transmembrane helix</keyword>
<dbReference type="EMBL" id="FMAU01000009">
    <property type="protein sequence ID" value="SCC33940.1"/>
    <property type="molecule type" value="Genomic_DNA"/>
</dbReference>
<dbReference type="Proteomes" id="UP000181997">
    <property type="component" value="Unassembled WGS sequence"/>
</dbReference>
<name>A0A1C4DRS4_9BACI</name>
<dbReference type="AlphaFoldDB" id="A0A1C4DRS4"/>
<proteinExistence type="predicted"/>
<evidence type="ECO:0000256" key="1">
    <source>
        <dbReference type="SAM" id="Phobius"/>
    </source>
</evidence>
<sequence>MENLGPALTNIAVALLLIGLNIPLYKGKIKMNHFYGMRIGRSFESDEMWYKINRFGAKRFIMWSIPLLIAGIVSIFLAPFSEPLSIFLTFMPCLIIIIPTIQVLLYSNRM</sequence>
<organism evidence="2 3">
    <name type="scientific">[Bacillus] enclensis</name>
    <dbReference type="NCBI Taxonomy" id="1402860"/>
    <lineage>
        <taxon>Bacteria</taxon>
        <taxon>Bacillati</taxon>
        <taxon>Bacillota</taxon>
        <taxon>Bacilli</taxon>
        <taxon>Bacillales</taxon>
        <taxon>Bacillaceae</taxon>
        <taxon>Rossellomorea</taxon>
    </lineage>
</organism>
<evidence type="ECO:0000313" key="3">
    <source>
        <dbReference type="Proteomes" id="UP000181997"/>
    </source>
</evidence>
<keyword evidence="1" id="KW-0472">Membrane</keyword>
<feature type="transmembrane region" description="Helical" evidence="1">
    <location>
        <begin position="6"/>
        <end position="25"/>
    </location>
</feature>
<keyword evidence="3" id="KW-1185">Reference proteome</keyword>
<evidence type="ECO:0000313" key="2">
    <source>
        <dbReference type="EMBL" id="SCC33940.1"/>
    </source>
</evidence>
<gene>
    <name evidence="2" type="ORF">GA0061094_4098</name>
</gene>
<accession>A0A1C4DRS4</accession>
<keyword evidence="1" id="KW-0812">Transmembrane</keyword>
<reference evidence="3" key="1">
    <citation type="submission" date="2016-08" db="EMBL/GenBank/DDBJ databases">
        <authorList>
            <person name="Varghese N."/>
            <person name="Submissions Spin"/>
        </authorList>
    </citation>
    <scope>NUCLEOTIDE SEQUENCE [LARGE SCALE GENOMIC DNA]</scope>
    <source>
        <strain evidence="3">SGD-1123</strain>
    </source>
</reference>
<dbReference type="InterPro" id="IPR025962">
    <property type="entry name" value="SdpI/YhfL"/>
</dbReference>
<protein>
    <submittedName>
        <fullName evidence="2">SdpI/YhfL protein family protein</fullName>
    </submittedName>
</protein>
<feature type="transmembrane region" description="Helical" evidence="1">
    <location>
        <begin position="86"/>
        <end position="106"/>
    </location>
</feature>